<evidence type="ECO:0000256" key="2">
    <source>
        <dbReference type="SAM" id="Phobius"/>
    </source>
</evidence>
<dbReference type="PANTHER" id="PTHR47485">
    <property type="entry name" value="THYLAKOID LUMENAL 17.4 KDA PROTEIN, CHLOROPLASTIC"/>
    <property type="match status" value="1"/>
</dbReference>
<dbReference type="EMBL" id="BMUT01000005">
    <property type="protein sequence ID" value="GGX82603.1"/>
    <property type="molecule type" value="Genomic_DNA"/>
</dbReference>
<dbReference type="PANTHER" id="PTHR47485:SF1">
    <property type="entry name" value="THYLAKOID LUMENAL 17.4 KDA PROTEIN, CHLOROPLASTIC"/>
    <property type="match status" value="1"/>
</dbReference>
<sequence>MRKKISIIVLAMAAIGAFIFLAHDNSSAREAFRALVMPWRRSYWDRLDVAAKAQAEGQIRLAVVQTVTAIGALCALIYTARTYRLSRRGQVTDRFNKALERLDSDEIYVRIGGILALGEVMDDHPERSLNAFEVLSTFLYSRTSTSQPAALATFPKRPESDTQLALKTLTAPLRRRPADQSVNLKDLYLVGADLRGADLRNVRMQRSNLQDADLESADLRDATLHRTDFRRSTMSSAKLKGAELYGADFRDSWLSKADFRGASLQGVQFDGATLDWADFRGSYHLSSEKLMQARSLQGVKLDRHLADALGIG</sequence>
<keyword evidence="2" id="KW-0812">Transmembrane</keyword>
<keyword evidence="2" id="KW-0472">Membrane</keyword>
<evidence type="ECO:0000313" key="4">
    <source>
        <dbReference type="Proteomes" id="UP000659223"/>
    </source>
</evidence>
<proteinExistence type="predicted"/>
<organism evidence="3 4">
    <name type="scientific">Streptomyces hiroshimensis</name>
    <dbReference type="NCBI Taxonomy" id="66424"/>
    <lineage>
        <taxon>Bacteria</taxon>
        <taxon>Bacillati</taxon>
        <taxon>Actinomycetota</taxon>
        <taxon>Actinomycetes</taxon>
        <taxon>Kitasatosporales</taxon>
        <taxon>Streptomycetaceae</taxon>
        <taxon>Streptomyces</taxon>
    </lineage>
</organism>
<keyword evidence="4" id="KW-1185">Reference proteome</keyword>
<dbReference type="Pfam" id="PF00805">
    <property type="entry name" value="Pentapeptide"/>
    <property type="match status" value="2"/>
</dbReference>
<comment type="caution">
    <text evidence="3">The sequence shown here is derived from an EMBL/GenBank/DDBJ whole genome shotgun (WGS) entry which is preliminary data.</text>
</comment>
<dbReference type="Proteomes" id="UP000659223">
    <property type="component" value="Unassembled WGS sequence"/>
</dbReference>
<evidence type="ECO:0000313" key="3">
    <source>
        <dbReference type="EMBL" id="GGX82603.1"/>
    </source>
</evidence>
<feature type="transmembrane region" description="Helical" evidence="2">
    <location>
        <begin position="57"/>
        <end position="78"/>
    </location>
</feature>
<evidence type="ECO:0000256" key="1">
    <source>
        <dbReference type="ARBA" id="ARBA00022737"/>
    </source>
</evidence>
<name>A0ABQ2YI36_9ACTN</name>
<reference evidence="4" key="1">
    <citation type="journal article" date="2019" name="Int. J. Syst. Evol. Microbiol.">
        <title>The Global Catalogue of Microorganisms (GCM) 10K type strain sequencing project: providing services to taxonomists for standard genome sequencing and annotation.</title>
        <authorList>
            <consortium name="The Broad Institute Genomics Platform"/>
            <consortium name="The Broad Institute Genome Sequencing Center for Infectious Disease"/>
            <person name="Wu L."/>
            <person name="Ma J."/>
        </authorList>
    </citation>
    <scope>NUCLEOTIDE SEQUENCE [LARGE SCALE GENOMIC DNA]</scope>
    <source>
        <strain evidence="4">JCM 4586</strain>
    </source>
</reference>
<accession>A0ABQ2YI36</accession>
<keyword evidence="2" id="KW-1133">Transmembrane helix</keyword>
<dbReference type="SUPFAM" id="SSF141571">
    <property type="entry name" value="Pentapeptide repeat-like"/>
    <property type="match status" value="1"/>
</dbReference>
<evidence type="ECO:0008006" key="5">
    <source>
        <dbReference type="Google" id="ProtNLM"/>
    </source>
</evidence>
<protein>
    <recommendedName>
        <fullName evidence="5">Pentapeptide repeat-containing protein</fullName>
    </recommendedName>
</protein>
<dbReference type="RefSeq" id="WP_190022165.1">
    <property type="nucleotide sequence ID" value="NZ_BMUT01000005.1"/>
</dbReference>
<dbReference type="Gene3D" id="2.160.20.80">
    <property type="entry name" value="E3 ubiquitin-protein ligase SopA"/>
    <property type="match status" value="1"/>
</dbReference>
<dbReference type="InterPro" id="IPR001646">
    <property type="entry name" value="5peptide_repeat"/>
</dbReference>
<gene>
    <name evidence="3" type="ORF">GCM10010324_30290</name>
</gene>
<keyword evidence="1" id="KW-0677">Repeat</keyword>